<dbReference type="Gene3D" id="2.30.30.40">
    <property type="entry name" value="SH3 Domains"/>
    <property type="match status" value="1"/>
</dbReference>
<dbReference type="STRING" id="561184.SAMN05216376_106187"/>
<name>A0A0B3RZJ9_9RHOB</name>
<dbReference type="OrthoDB" id="5489750at2"/>
<dbReference type="EMBL" id="JSUQ01000007">
    <property type="protein sequence ID" value="KHQ53502.1"/>
    <property type="molecule type" value="Genomic_DNA"/>
</dbReference>
<gene>
    <name evidence="2" type="ORF">OA50_02032</name>
</gene>
<evidence type="ECO:0000313" key="3">
    <source>
        <dbReference type="Proteomes" id="UP000030960"/>
    </source>
</evidence>
<keyword evidence="3" id="KW-1185">Reference proteome</keyword>
<organism evidence="2 3">
    <name type="scientific">Mameliella alba</name>
    <dbReference type="NCBI Taxonomy" id="561184"/>
    <lineage>
        <taxon>Bacteria</taxon>
        <taxon>Pseudomonadati</taxon>
        <taxon>Pseudomonadota</taxon>
        <taxon>Alphaproteobacteria</taxon>
        <taxon>Rhodobacterales</taxon>
        <taxon>Roseobacteraceae</taxon>
        <taxon>Mameliella</taxon>
    </lineage>
</organism>
<keyword evidence="1" id="KW-0732">Signal</keyword>
<comment type="caution">
    <text evidence="2">The sequence shown here is derived from an EMBL/GenBank/DDBJ whole genome shotgun (WGS) entry which is preliminary data.</text>
</comment>
<evidence type="ECO:0000313" key="2">
    <source>
        <dbReference type="EMBL" id="KHQ53502.1"/>
    </source>
</evidence>
<proteinExistence type="predicted"/>
<sequence length="200" mass="21307">MLRILLALLVLGGAAAAQDTYPRLHDVVGVAPDDVLNLRAGPGAGQDKVGELAFDARGIEVVRAEGNWGLVNAGERPGWASLRYLSPRADGDLPNVRRVTCGGTEPFWDVEVFAGQDATIRTPMTYETGDRFSVGLFQRAYNPLEKYVLQGTDGGRDLALVVAGAYCDNGMSDNEFGLDATLIVTGSDGYVYSGCCELSD</sequence>
<reference evidence="2 3" key="1">
    <citation type="submission" date="2014-10" db="EMBL/GenBank/DDBJ databases">
        <title>Genome sequence of Ponticoccus sp. strain UMTAT08 isolated from clonal culture of toxic dinoflagellate Alexandrium tamiyavanichii.</title>
        <authorList>
            <person name="Gan H.Y."/>
            <person name="Muhd D.-D."/>
            <person name="Mohd Noor M.E."/>
            <person name="Yeong Y.S."/>
            <person name="Usup G."/>
        </authorList>
    </citation>
    <scope>NUCLEOTIDE SEQUENCE [LARGE SCALE GENOMIC DNA]</scope>
    <source>
        <strain evidence="2 3">UMTAT08</strain>
    </source>
</reference>
<evidence type="ECO:0000256" key="1">
    <source>
        <dbReference type="SAM" id="SignalP"/>
    </source>
</evidence>
<feature type="chain" id="PRO_5002081456" evidence="1">
    <location>
        <begin position="18"/>
        <end position="200"/>
    </location>
</feature>
<feature type="signal peptide" evidence="1">
    <location>
        <begin position="1"/>
        <end position="17"/>
    </location>
</feature>
<dbReference type="Proteomes" id="UP000030960">
    <property type="component" value="Unassembled WGS sequence"/>
</dbReference>
<dbReference type="RefSeq" id="WP_043140494.1">
    <property type="nucleotide sequence ID" value="NZ_JSUQ01000007.1"/>
</dbReference>
<dbReference type="AlphaFoldDB" id="A0A0B3RZJ9"/>
<protein>
    <submittedName>
        <fullName evidence="2">Peptide-binding protein</fullName>
    </submittedName>
</protein>
<accession>A0A0B3RZJ9</accession>